<dbReference type="SUPFAM" id="SSF55811">
    <property type="entry name" value="Nudix"/>
    <property type="match status" value="1"/>
</dbReference>
<name>A0A5N5TKE8_9CRUS</name>
<dbReference type="PIRSF" id="PIRSF018427">
    <property type="entry name" value="Isopntndiph_ism"/>
    <property type="match status" value="1"/>
</dbReference>
<evidence type="ECO:0000256" key="4">
    <source>
        <dbReference type="ARBA" id="ARBA00004826"/>
    </source>
</evidence>
<dbReference type="EMBL" id="SEYY01000721">
    <property type="protein sequence ID" value="KAB7506627.1"/>
    <property type="molecule type" value="Genomic_DNA"/>
</dbReference>
<keyword evidence="9" id="KW-1207">Sterol metabolism</keyword>
<gene>
    <name evidence="16" type="primary">IDI1</name>
    <name evidence="16" type="ORF">Anas_06852</name>
</gene>
<keyword evidence="10" id="KW-0460">Magnesium</keyword>
<dbReference type="EC" id="5.3.3.2" evidence="6"/>
<comment type="function">
    <text evidence="3">Catalyzes the 1,3-allylic rearrangement of the homoallylic substrate isopentenyl (IPP) to its highly electrophilic allylic isomer, dimethylallyl diphosphate (DMAPP).</text>
</comment>
<dbReference type="OrthoDB" id="510307at2759"/>
<comment type="pathway">
    <text evidence="4">Isoprenoid biosynthesis; dimethylallyl diphosphate biosynthesis; dimethylallyl diphosphate from isopentenyl diphosphate: step 1/1.</text>
</comment>
<evidence type="ECO:0000256" key="11">
    <source>
        <dbReference type="ARBA" id="ARBA00022955"/>
    </source>
</evidence>
<evidence type="ECO:0000259" key="15">
    <source>
        <dbReference type="PROSITE" id="PS51462"/>
    </source>
</evidence>
<keyword evidence="13" id="KW-0414">Isoprene biosynthesis</keyword>
<feature type="domain" description="Nudix hydrolase" evidence="15">
    <location>
        <begin position="78"/>
        <end position="229"/>
    </location>
</feature>
<comment type="catalytic activity">
    <reaction evidence="1">
        <text>isopentenyl diphosphate = dimethylallyl diphosphate</text>
        <dbReference type="Rhea" id="RHEA:23284"/>
        <dbReference type="ChEBI" id="CHEBI:57623"/>
        <dbReference type="ChEBI" id="CHEBI:128769"/>
        <dbReference type="EC" id="5.3.3.2"/>
    </reaction>
</comment>
<dbReference type="PANTHER" id="PTHR10885:SF0">
    <property type="entry name" value="ISOPENTENYL-DIPHOSPHATE DELTA-ISOMERASE"/>
    <property type="match status" value="1"/>
</dbReference>
<dbReference type="InterPro" id="IPR015797">
    <property type="entry name" value="NUDIX_hydrolase-like_dom_sf"/>
</dbReference>
<keyword evidence="12" id="KW-0443">Lipid metabolism</keyword>
<dbReference type="GO" id="GO:0050992">
    <property type="term" value="P:dimethylallyl diphosphate biosynthetic process"/>
    <property type="evidence" value="ECO:0007669"/>
    <property type="project" value="UniProtKB-UniPathway"/>
</dbReference>
<comment type="cofactor">
    <cofactor evidence="2">
        <name>Mg(2+)</name>
        <dbReference type="ChEBI" id="CHEBI:18420"/>
    </cofactor>
</comment>
<dbReference type="InterPro" id="IPR000086">
    <property type="entry name" value="NUDIX_hydrolase_dom"/>
</dbReference>
<keyword evidence="9" id="KW-0153">Cholesterol metabolism</keyword>
<dbReference type="NCBIfam" id="TIGR02150">
    <property type="entry name" value="IPP_isom_1"/>
    <property type="match status" value="1"/>
</dbReference>
<evidence type="ECO:0000256" key="2">
    <source>
        <dbReference type="ARBA" id="ARBA00001946"/>
    </source>
</evidence>
<keyword evidence="9" id="KW-0753">Steroid metabolism</keyword>
<keyword evidence="8" id="KW-0479">Metal-binding</keyword>
<dbReference type="FunFam" id="3.90.79.10:FF:000012">
    <property type="entry name" value="Isopentenyl-diphosphate Delta-isomerase 1"/>
    <property type="match status" value="1"/>
</dbReference>
<sequence length="257" mass="29880">MLKRFIINNKFQNLLLKTQSYKNSRKNNTVMLSTEKLDPQQELLLKERCILVNETDSNIGSASKEECHLLGPNGCPPPLHRAFSVFLFNSNGELLLQQRSSHKITFPLHYTNTCCSHPLATEDEMLETDAAGVKKAALRRLIFELGIPEREIQLSDINYLTRIYYSSPSLSGKWGEHEIDYILFMKKNVTLNPNLNEIKEVQYVSRENFENLIANLVKNNVPITPWFQMIIDKFLLLWWDNLDNLSKFVDHKSIHRM</sequence>
<dbReference type="Gene3D" id="3.90.79.10">
    <property type="entry name" value="Nucleoside Triphosphate Pyrophosphohydrolase"/>
    <property type="match status" value="1"/>
</dbReference>
<keyword evidence="7" id="KW-0444">Lipid biosynthesis</keyword>
<evidence type="ECO:0000256" key="7">
    <source>
        <dbReference type="ARBA" id="ARBA00022516"/>
    </source>
</evidence>
<dbReference type="Pfam" id="PF00293">
    <property type="entry name" value="NUDIX"/>
    <property type="match status" value="1"/>
</dbReference>
<evidence type="ECO:0000256" key="6">
    <source>
        <dbReference type="ARBA" id="ARBA00012057"/>
    </source>
</evidence>
<dbReference type="PROSITE" id="PS51462">
    <property type="entry name" value="NUDIX"/>
    <property type="match status" value="1"/>
</dbReference>
<comment type="caution">
    <text evidence="16">The sequence shown here is derived from an EMBL/GenBank/DDBJ whole genome shotgun (WGS) entry which is preliminary data.</text>
</comment>
<proteinExistence type="inferred from homology"/>
<reference evidence="16 17" key="1">
    <citation type="journal article" date="2019" name="PLoS Biol.">
        <title>Sex chromosomes control vertical transmission of feminizing Wolbachia symbionts in an isopod.</title>
        <authorList>
            <person name="Becking T."/>
            <person name="Chebbi M.A."/>
            <person name="Giraud I."/>
            <person name="Moumen B."/>
            <person name="Laverre T."/>
            <person name="Caubet Y."/>
            <person name="Peccoud J."/>
            <person name="Gilbert C."/>
            <person name="Cordaux R."/>
        </authorList>
    </citation>
    <scope>NUCLEOTIDE SEQUENCE [LARGE SCALE GENOMIC DNA]</scope>
    <source>
        <strain evidence="16">ANa2</strain>
        <tissue evidence="16">Whole body excluding digestive tract and cuticle</tissue>
    </source>
</reference>
<keyword evidence="17" id="KW-1185">Reference proteome</keyword>
<evidence type="ECO:0000256" key="12">
    <source>
        <dbReference type="ARBA" id="ARBA00023098"/>
    </source>
</evidence>
<evidence type="ECO:0000256" key="8">
    <source>
        <dbReference type="ARBA" id="ARBA00022723"/>
    </source>
</evidence>
<dbReference type="Proteomes" id="UP000326759">
    <property type="component" value="Unassembled WGS sequence"/>
</dbReference>
<evidence type="ECO:0000256" key="14">
    <source>
        <dbReference type="ARBA" id="ARBA00023235"/>
    </source>
</evidence>
<organism evidence="16 17">
    <name type="scientific">Armadillidium nasatum</name>
    <dbReference type="NCBI Taxonomy" id="96803"/>
    <lineage>
        <taxon>Eukaryota</taxon>
        <taxon>Metazoa</taxon>
        <taxon>Ecdysozoa</taxon>
        <taxon>Arthropoda</taxon>
        <taxon>Crustacea</taxon>
        <taxon>Multicrustacea</taxon>
        <taxon>Malacostraca</taxon>
        <taxon>Eumalacostraca</taxon>
        <taxon>Peracarida</taxon>
        <taxon>Isopoda</taxon>
        <taxon>Oniscidea</taxon>
        <taxon>Crinocheta</taxon>
        <taxon>Armadillidiidae</taxon>
        <taxon>Armadillidium</taxon>
    </lineage>
</organism>
<dbReference type="InterPro" id="IPR011876">
    <property type="entry name" value="IsopentenylPP_isomerase_typ1"/>
</dbReference>
<keyword evidence="14 16" id="KW-0413">Isomerase</keyword>
<comment type="similarity">
    <text evidence="5">Belongs to the IPP isomerase type 1 family.</text>
</comment>
<evidence type="ECO:0000313" key="17">
    <source>
        <dbReference type="Proteomes" id="UP000326759"/>
    </source>
</evidence>
<keyword evidence="9" id="KW-0152">Cholesterol biosynthesis</keyword>
<dbReference type="GO" id="GO:0046872">
    <property type="term" value="F:metal ion binding"/>
    <property type="evidence" value="ECO:0007669"/>
    <property type="project" value="UniProtKB-KW"/>
</dbReference>
<accession>A0A5N5TKE8</accession>
<keyword evidence="9" id="KW-0756">Sterol biosynthesis</keyword>
<dbReference type="GO" id="GO:0005737">
    <property type="term" value="C:cytoplasm"/>
    <property type="evidence" value="ECO:0007669"/>
    <property type="project" value="TreeGrafter"/>
</dbReference>
<dbReference type="AlphaFoldDB" id="A0A5N5TKE8"/>
<dbReference type="GO" id="GO:0009240">
    <property type="term" value="P:isopentenyl diphosphate biosynthetic process"/>
    <property type="evidence" value="ECO:0007669"/>
    <property type="project" value="TreeGrafter"/>
</dbReference>
<evidence type="ECO:0000256" key="10">
    <source>
        <dbReference type="ARBA" id="ARBA00022842"/>
    </source>
</evidence>
<evidence type="ECO:0000256" key="3">
    <source>
        <dbReference type="ARBA" id="ARBA00003951"/>
    </source>
</evidence>
<protein>
    <recommendedName>
        <fullName evidence="6">isopentenyl-diphosphate Delta-isomerase</fullName>
        <ecNumber evidence="6">5.3.3.2</ecNumber>
    </recommendedName>
</protein>
<dbReference type="GO" id="GO:0006695">
    <property type="term" value="P:cholesterol biosynthetic process"/>
    <property type="evidence" value="ECO:0007669"/>
    <property type="project" value="UniProtKB-KW"/>
</dbReference>
<evidence type="ECO:0000313" key="16">
    <source>
        <dbReference type="EMBL" id="KAB7506627.1"/>
    </source>
</evidence>
<keyword evidence="11" id="KW-0752">Steroid biosynthesis</keyword>
<evidence type="ECO:0000256" key="5">
    <source>
        <dbReference type="ARBA" id="ARBA00007579"/>
    </source>
</evidence>
<dbReference type="UniPathway" id="UPA00059">
    <property type="reaction ID" value="UER00104"/>
</dbReference>
<dbReference type="GO" id="GO:0004452">
    <property type="term" value="F:isopentenyl-diphosphate delta-isomerase activity"/>
    <property type="evidence" value="ECO:0007669"/>
    <property type="project" value="UniProtKB-EC"/>
</dbReference>
<dbReference type="CDD" id="cd02885">
    <property type="entry name" value="NUDIX_IPP_Isomerase"/>
    <property type="match status" value="1"/>
</dbReference>
<evidence type="ECO:0000256" key="1">
    <source>
        <dbReference type="ARBA" id="ARBA00000374"/>
    </source>
</evidence>
<dbReference type="PANTHER" id="PTHR10885">
    <property type="entry name" value="ISOPENTENYL-DIPHOSPHATE DELTA-ISOMERASE"/>
    <property type="match status" value="1"/>
</dbReference>
<evidence type="ECO:0000256" key="13">
    <source>
        <dbReference type="ARBA" id="ARBA00023229"/>
    </source>
</evidence>
<evidence type="ECO:0000256" key="9">
    <source>
        <dbReference type="ARBA" id="ARBA00022778"/>
    </source>
</evidence>